<comment type="caution">
    <text evidence="1">The sequence shown here is derived from an EMBL/GenBank/DDBJ whole genome shotgun (WGS) entry which is preliminary data.</text>
</comment>
<organism evidence="1 2">
    <name type="scientific">Oceaniferula marina</name>
    <dbReference type="NCBI Taxonomy" id="2748318"/>
    <lineage>
        <taxon>Bacteria</taxon>
        <taxon>Pseudomonadati</taxon>
        <taxon>Verrucomicrobiota</taxon>
        <taxon>Verrucomicrobiia</taxon>
        <taxon>Verrucomicrobiales</taxon>
        <taxon>Verrucomicrobiaceae</taxon>
        <taxon>Oceaniferula</taxon>
    </lineage>
</organism>
<dbReference type="RefSeq" id="WP_178930834.1">
    <property type="nucleotide sequence ID" value="NZ_JACBAZ010000001.1"/>
</dbReference>
<accession>A0A851G9A8</accession>
<reference evidence="1 2" key="1">
    <citation type="submission" date="2020-07" db="EMBL/GenBank/DDBJ databases">
        <title>Roseicoccus Jingziensis gen. nov., sp. nov., isolated from coastal seawater.</title>
        <authorList>
            <person name="Feng X."/>
        </authorList>
    </citation>
    <scope>NUCLEOTIDE SEQUENCE [LARGE SCALE GENOMIC DNA]</scope>
    <source>
        <strain evidence="1 2">N1E253</strain>
    </source>
</reference>
<evidence type="ECO:0000313" key="1">
    <source>
        <dbReference type="EMBL" id="NWK54298.1"/>
    </source>
</evidence>
<evidence type="ECO:0000313" key="2">
    <source>
        <dbReference type="Proteomes" id="UP000557872"/>
    </source>
</evidence>
<dbReference type="EMBL" id="JACBAZ010000001">
    <property type="protein sequence ID" value="NWK54298.1"/>
    <property type="molecule type" value="Genomic_DNA"/>
</dbReference>
<dbReference type="AlphaFoldDB" id="A0A851G9A8"/>
<name>A0A851G9A8_9BACT</name>
<dbReference type="Proteomes" id="UP000557872">
    <property type="component" value="Unassembled WGS sequence"/>
</dbReference>
<proteinExistence type="predicted"/>
<keyword evidence="2" id="KW-1185">Reference proteome</keyword>
<protein>
    <submittedName>
        <fullName evidence="1">Uncharacterized protein</fullName>
    </submittedName>
</protein>
<sequence>MNNDESLINSLLPAVEQQLESDQTPYVKSTFSRLVEKEKTSPDDAKEMIAYCLAEESNRMFIEQRDFDQARYRELLDLLPEVEV</sequence>
<gene>
    <name evidence="1" type="ORF">HW115_01650</name>
</gene>